<reference evidence="8" key="2">
    <citation type="submission" date="2021-01" db="EMBL/GenBank/DDBJ databases">
        <authorList>
            <person name="Schikora-Tamarit M.A."/>
        </authorList>
    </citation>
    <scope>NUCLEOTIDE SEQUENCE</scope>
    <source>
        <strain evidence="8">CBS6075</strain>
    </source>
</reference>
<comment type="subcellular location">
    <subcellularLocation>
        <location evidence="1">Membrane</location>
    </subcellularLocation>
</comment>
<sequence>MSRDPPPNSFRILGFVIDPADVLLYCLAFIFPPLPVFFRKGFFSYELLIAMLLTILAHFPGLLYSVYIIYDTSLITGSDRGVETRLRAYGQGNGEYEPLNDDPEAQPREVLSPVPQRLGSQFHYQDSAPDAEPTEATAVGSSANPPSYDDAIKNSTSPPPLVGDHKVQND</sequence>
<dbReference type="Proteomes" id="UP000769157">
    <property type="component" value="Unassembled WGS sequence"/>
</dbReference>
<evidence type="ECO:0000256" key="5">
    <source>
        <dbReference type="ARBA" id="ARBA00023136"/>
    </source>
</evidence>
<reference evidence="8" key="1">
    <citation type="journal article" date="2021" name="Open Biol.">
        <title>Shared evolutionary footprints suggest mitochondrial oxidative damage underlies multiple complex I losses in fungi.</title>
        <authorList>
            <person name="Schikora-Tamarit M.A."/>
            <person name="Marcet-Houben M."/>
            <person name="Nosek J."/>
            <person name="Gabaldon T."/>
        </authorList>
    </citation>
    <scope>NUCLEOTIDE SEQUENCE</scope>
    <source>
        <strain evidence="8">CBS6075</strain>
    </source>
</reference>
<keyword evidence="3 7" id="KW-0812">Transmembrane</keyword>
<evidence type="ECO:0000256" key="1">
    <source>
        <dbReference type="ARBA" id="ARBA00004370"/>
    </source>
</evidence>
<dbReference type="InterPro" id="IPR000612">
    <property type="entry name" value="PMP3"/>
</dbReference>
<evidence type="ECO:0000313" key="8">
    <source>
        <dbReference type="EMBL" id="KAH3666275.1"/>
    </source>
</evidence>
<organism evidence="8 9">
    <name type="scientific">Ogataea philodendri</name>
    <dbReference type="NCBI Taxonomy" id="1378263"/>
    <lineage>
        <taxon>Eukaryota</taxon>
        <taxon>Fungi</taxon>
        <taxon>Dikarya</taxon>
        <taxon>Ascomycota</taxon>
        <taxon>Saccharomycotina</taxon>
        <taxon>Pichiomycetes</taxon>
        <taxon>Pichiales</taxon>
        <taxon>Pichiaceae</taxon>
        <taxon>Ogataea</taxon>
    </lineage>
</organism>
<keyword evidence="5 7" id="KW-0472">Membrane</keyword>
<dbReference type="Pfam" id="PF01679">
    <property type="entry name" value="Pmp3"/>
    <property type="match status" value="1"/>
</dbReference>
<proteinExistence type="inferred from homology"/>
<feature type="transmembrane region" description="Helical" evidence="7">
    <location>
        <begin position="43"/>
        <end position="70"/>
    </location>
</feature>
<dbReference type="GO" id="GO:0016020">
    <property type="term" value="C:membrane"/>
    <property type="evidence" value="ECO:0007669"/>
    <property type="project" value="UniProtKB-SubCell"/>
</dbReference>
<evidence type="ECO:0000256" key="2">
    <source>
        <dbReference type="ARBA" id="ARBA00009530"/>
    </source>
</evidence>
<accession>A0A9P8T5N8</accession>
<name>A0A9P8T5N8_9ASCO</name>
<evidence type="ECO:0000256" key="6">
    <source>
        <dbReference type="SAM" id="MobiDB-lite"/>
    </source>
</evidence>
<keyword evidence="9" id="KW-1185">Reference proteome</keyword>
<dbReference type="RefSeq" id="XP_046061479.1">
    <property type="nucleotide sequence ID" value="XM_046205545.1"/>
</dbReference>
<dbReference type="EMBL" id="JAEUBE010000295">
    <property type="protein sequence ID" value="KAH3666275.1"/>
    <property type="molecule type" value="Genomic_DNA"/>
</dbReference>
<evidence type="ECO:0000256" key="4">
    <source>
        <dbReference type="ARBA" id="ARBA00022989"/>
    </source>
</evidence>
<comment type="similarity">
    <text evidence="2">Belongs to the UPF0057 (PMP3) family.</text>
</comment>
<evidence type="ECO:0000256" key="7">
    <source>
        <dbReference type="SAM" id="Phobius"/>
    </source>
</evidence>
<dbReference type="OrthoDB" id="3989242at2759"/>
<evidence type="ECO:0000313" key="9">
    <source>
        <dbReference type="Proteomes" id="UP000769157"/>
    </source>
</evidence>
<gene>
    <name evidence="8" type="ORF">OGAPHI_004464</name>
</gene>
<evidence type="ECO:0008006" key="10">
    <source>
        <dbReference type="Google" id="ProtNLM"/>
    </source>
</evidence>
<keyword evidence="4 7" id="KW-1133">Transmembrane helix</keyword>
<evidence type="ECO:0000256" key="3">
    <source>
        <dbReference type="ARBA" id="ARBA00022692"/>
    </source>
</evidence>
<dbReference type="AlphaFoldDB" id="A0A9P8T5N8"/>
<feature type="transmembrane region" description="Helical" evidence="7">
    <location>
        <begin position="12"/>
        <end position="31"/>
    </location>
</feature>
<comment type="caution">
    <text evidence="8">The sequence shown here is derived from an EMBL/GenBank/DDBJ whole genome shotgun (WGS) entry which is preliminary data.</text>
</comment>
<dbReference type="PANTHER" id="PTHR21659">
    <property type="entry name" value="HYDROPHOBIC PROTEIN RCI2 LOW TEMPERATURE AND SALT RESPONSIVE PROTEIN LTI6 -RELATED"/>
    <property type="match status" value="1"/>
</dbReference>
<feature type="region of interest" description="Disordered" evidence="6">
    <location>
        <begin position="122"/>
        <end position="170"/>
    </location>
</feature>
<dbReference type="GeneID" id="70236429"/>
<dbReference type="PANTHER" id="PTHR21659:SF42">
    <property type="entry name" value="UPF0057 MEMBRANE PROTEIN ZK632.10-RELATED"/>
    <property type="match status" value="1"/>
</dbReference>
<protein>
    <recommendedName>
        <fullName evidence="10">Stress response RCI peptide</fullName>
    </recommendedName>
</protein>